<comment type="caution">
    <text evidence="8">The sequence shown here is derived from an EMBL/GenBank/DDBJ whole genome shotgun (WGS) entry which is preliminary data.</text>
</comment>
<feature type="domain" description="Na+/H+ antiporter NhaC-like C-terminal" evidence="7">
    <location>
        <begin position="160"/>
        <end position="490"/>
    </location>
</feature>
<gene>
    <name evidence="8" type="ORF">J2S17_004942</name>
</gene>
<evidence type="ECO:0000256" key="6">
    <source>
        <dbReference type="SAM" id="Phobius"/>
    </source>
</evidence>
<name>A0ABU0ARJ5_9BACI</name>
<evidence type="ECO:0000256" key="1">
    <source>
        <dbReference type="ARBA" id="ARBA00004651"/>
    </source>
</evidence>
<feature type="transmembrane region" description="Helical" evidence="6">
    <location>
        <begin position="65"/>
        <end position="87"/>
    </location>
</feature>
<dbReference type="PANTHER" id="PTHR43478:SF1">
    <property type="entry name" value="NA+_H+ ANTIPORTER NHAC-LIKE C-TERMINAL DOMAIN-CONTAINING PROTEIN"/>
    <property type="match status" value="1"/>
</dbReference>
<evidence type="ECO:0000313" key="9">
    <source>
        <dbReference type="Proteomes" id="UP001238088"/>
    </source>
</evidence>
<feature type="transmembrane region" description="Helical" evidence="6">
    <location>
        <begin position="495"/>
        <end position="515"/>
    </location>
</feature>
<feature type="transmembrane region" description="Helical" evidence="6">
    <location>
        <begin position="149"/>
        <end position="182"/>
    </location>
</feature>
<evidence type="ECO:0000313" key="8">
    <source>
        <dbReference type="EMBL" id="MDQ0273048.1"/>
    </source>
</evidence>
<dbReference type="Pfam" id="PF03553">
    <property type="entry name" value="Na_H_antiporter"/>
    <property type="match status" value="1"/>
</dbReference>
<sequence>MTNTIIALLPPLVAIILVVLTRRVILSLGAGSVTAAIILADFNIKETFSIIYETVKGVFFADGAWNAGNIYILLFLLILGVITAFISLSGGSRAFGEWAMKRVKTRVGAQLLTVVLGIIIFIDDYFNALTVGQISRPVTDRQKVSRVKLAYLIDSTSAPICVVAPISSWGASIIAIIGSILATHNITEYSAFSAFMQIIPMNFYVWATLAVVLIVAMGKLDIGPMKKHESLAINEGILFDPDKSMAGELQDDLPTSEKGSVGDLVWPIVVLFVGTIGAMFLTGYTATEGNVTIFSIFENTDVSLSLFIGGVLGLVVAFALFIKQIVSHNHMPKSLIMKGTAAGIKSMLPAVLILIFAWILADLIGMVGTGNYLASVIDNSSLNTALIPFLLFVIAAVMAFSTGTSWGSFGILLPIAGDIAVSTDISLLIPAMAAVLAGAVFGDHASPISDTSILSATGAGSNLIDHVLTQLPYALISAVIAAAGFLVIGFTGSTMLALITIAVLLLLLLLIGRAISNK</sequence>
<organism evidence="8 9">
    <name type="scientific">Cytobacillus purgationiresistens</name>
    <dbReference type="NCBI Taxonomy" id="863449"/>
    <lineage>
        <taxon>Bacteria</taxon>
        <taxon>Bacillati</taxon>
        <taxon>Bacillota</taxon>
        <taxon>Bacilli</taxon>
        <taxon>Bacillales</taxon>
        <taxon>Bacillaceae</taxon>
        <taxon>Cytobacillus</taxon>
    </lineage>
</organism>
<accession>A0ABU0ARJ5</accession>
<keyword evidence="5 6" id="KW-0472">Membrane</keyword>
<proteinExistence type="predicted"/>
<feature type="transmembrane region" description="Helical" evidence="6">
    <location>
        <begin position="264"/>
        <end position="284"/>
    </location>
</feature>
<feature type="transmembrane region" description="Helical" evidence="6">
    <location>
        <begin position="194"/>
        <end position="217"/>
    </location>
</feature>
<dbReference type="InterPro" id="IPR018461">
    <property type="entry name" value="Na/H_Antiport_NhaC-like_C"/>
</dbReference>
<dbReference type="EMBL" id="JAUSUB010000032">
    <property type="protein sequence ID" value="MDQ0273048.1"/>
    <property type="molecule type" value="Genomic_DNA"/>
</dbReference>
<feature type="transmembrane region" description="Helical" evidence="6">
    <location>
        <begin position="387"/>
        <end position="413"/>
    </location>
</feature>
<reference evidence="8 9" key="1">
    <citation type="submission" date="2023-07" db="EMBL/GenBank/DDBJ databases">
        <title>Genomic Encyclopedia of Type Strains, Phase IV (KMG-IV): sequencing the most valuable type-strain genomes for metagenomic binning, comparative biology and taxonomic classification.</title>
        <authorList>
            <person name="Goeker M."/>
        </authorList>
    </citation>
    <scope>NUCLEOTIDE SEQUENCE [LARGE SCALE GENOMIC DNA]</scope>
    <source>
        <strain evidence="8 9">DSM 23494</strain>
    </source>
</reference>
<evidence type="ECO:0000259" key="7">
    <source>
        <dbReference type="Pfam" id="PF03553"/>
    </source>
</evidence>
<keyword evidence="2" id="KW-1003">Cell membrane</keyword>
<evidence type="ECO:0000256" key="3">
    <source>
        <dbReference type="ARBA" id="ARBA00022692"/>
    </source>
</evidence>
<dbReference type="PANTHER" id="PTHR43478">
    <property type="entry name" value="NA+/H+ ANTIPORTER-RELATED"/>
    <property type="match status" value="1"/>
</dbReference>
<feature type="transmembrane region" description="Helical" evidence="6">
    <location>
        <begin position="425"/>
        <end position="442"/>
    </location>
</feature>
<keyword evidence="9" id="KW-1185">Reference proteome</keyword>
<comment type="subcellular location">
    <subcellularLocation>
        <location evidence="1">Cell membrane</location>
        <topology evidence="1">Multi-pass membrane protein</topology>
    </subcellularLocation>
</comment>
<keyword evidence="3 6" id="KW-0812">Transmembrane</keyword>
<keyword evidence="4 6" id="KW-1133">Transmembrane helix</keyword>
<feature type="transmembrane region" description="Helical" evidence="6">
    <location>
        <begin position="304"/>
        <end position="326"/>
    </location>
</feature>
<feature type="transmembrane region" description="Helical" evidence="6">
    <location>
        <begin position="107"/>
        <end position="128"/>
    </location>
</feature>
<evidence type="ECO:0000256" key="5">
    <source>
        <dbReference type="ARBA" id="ARBA00023136"/>
    </source>
</evidence>
<protein>
    <submittedName>
        <fullName evidence="8">Na+/H+ antiporter NhaC</fullName>
    </submittedName>
</protein>
<dbReference type="RefSeq" id="WP_307478636.1">
    <property type="nucleotide sequence ID" value="NZ_JAUSUB010000032.1"/>
</dbReference>
<feature type="transmembrane region" description="Helical" evidence="6">
    <location>
        <begin position="471"/>
        <end position="488"/>
    </location>
</feature>
<feature type="transmembrane region" description="Helical" evidence="6">
    <location>
        <begin position="347"/>
        <end position="367"/>
    </location>
</feature>
<dbReference type="Proteomes" id="UP001238088">
    <property type="component" value="Unassembled WGS sequence"/>
</dbReference>
<evidence type="ECO:0000256" key="4">
    <source>
        <dbReference type="ARBA" id="ARBA00022989"/>
    </source>
</evidence>
<evidence type="ECO:0000256" key="2">
    <source>
        <dbReference type="ARBA" id="ARBA00022475"/>
    </source>
</evidence>